<keyword evidence="3" id="KW-0378">Hydrolase</keyword>
<gene>
    <name evidence="5" type="ORF">HU200_027758</name>
</gene>
<name>A0A835ET97_9POAL</name>
<dbReference type="GO" id="GO:0016788">
    <property type="term" value="F:hydrolase activity, acting on ester bonds"/>
    <property type="evidence" value="ECO:0007669"/>
    <property type="project" value="InterPro"/>
</dbReference>
<dbReference type="Proteomes" id="UP000636709">
    <property type="component" value="Unassembled WGS sequence"/>
</dbReference>
<evidence type="ECO:0000256" key="2">
    <source>
        <dbReference type="ARBA" id="ARBA00022729"/>
    </source>
</evidence>
<dbReference type="InterPro" id="IPR035669">
    <property type="entry name" value="SGNH_plant_lipase-like"/>
</dbReference>
<sequence length="796" mass="85941">MKLALGGTLPLPLHKLFTSIISFGDSYADTGNLVRWEDPFLENLNMRNLPYGETFFGHPSGRATDGRVVLDFIADGLGLPFVPPVLAKGRNFSTGVNFAVAGATALNLTYLQGQNITVELPINSSLNDQLRWFERLKPSLCAGSTTQAGSKDDCFGQSLFIMGQFGGNDYLNILINSNMTLLHATSYVLAIVNTISNGVEGSGYETMNENHDDKNLCMQRLIHHGAKYIVVADIVPVGCLPITLATHPSPDTADYDWHCCLKSFNTGLSRRQNALLRRRVDALRQRHPHTKIAFAEHYRPVVAFLLGPDRFGFNGGTTLVSCCGGGGPYNQNGKAPCGAPGATACAAPSMAISWDGVHLTESAYSNVAKGAITMRVPVVAALLLHLVLRSCLLQAAVYRWPTSKKPLFPAIFSFGDSYTDTGNFVRLEGPIPYNYSPYGETLGYPTGRASDGLLPVDFVGKAFHRRRQRSEIDEHVNYRTVDPVIDLTVVSQGVGLPLVPPSLAKGQNFSKGANFAVIGARALDDAYFQQQNITSPAAPANSSLGVQLRWFEQLRPSLCNATKLDGCDDYLGRSLFFMGEIGGNDYLAFLSARTVEETRSYVPVVVNAIAAGAEVLIRHGARRVVVPGNVPMGCLPAILTLYASANASEYDRNGCLRKINALARYHNELLRSSVQAVRSRYPHVAIAFADYYQPVLAFLEAPGLFDDTTGRWVHVHAGFDASRTLVACCGGGGRYNFNVTAGCGFPGATAACADPSTAVSWDGIHLTQAAYRDIAEAWLLGPSAEPTILSLAALPF</sequence>
<evidence type="ECO:0000313" key="5">
    <source>
        <dbReference type="EMBL" id="KAF8714298.1"/>
    </source>
</evidence>
<keyword evidence="6" id="KW-1185">Reference proteome</keyword>
<dbReference type="OrthoDB" id="1600564at2759"/>
<evidence type="ECO:0000256" key="4">
    <source>
        <dbReference type="ARBA" id="ARBA00023180"/>
    </source>
</evidence>
<evidence type="ECO:0000313" key="6">
    <source>
        <dbReference type="Proteomes" id="UP000636709"/>
    </source>
</evidence>
<dbReference type="InterPro" id="IPR036514">
    <property type="entry name" value="SGNH_hydro_sf"/>
</dbReference>
<comment type="similarity">
    <text evidence="1">Belongs to the 'GDSL' lipolytic enzyme family.</text>
</comment>
<dbReference type="CDD" id="cd01837">
    <property type="entry name" value="SGNH_plant_lipase_like"/>
    <property type="match status" value="2"/>
</dbReference>
<proteinExistence type="inferred from homology"/>
<dbReference type="Pfam" id="PF00657">
    <property type="entry name" value="Lipase_GDSL"/>
    <property type="match status" value="2"/>
</dbReference>
<accession>A0A835ET97</accession>
<dbReference type="PANTHER" id="PTHR22835:SF660">
    <property type="entry name" value="GDSL ESTERASE_LIPASE"/>
    <property type="match status" value="1"/>
</dbReference>
<keyword evidence="2" id="KW-0732">Signal</keyword>
<dbReference type="InterPro" id="IPR001087">
    <property type="entry name" value="GDSL"/>
</dbReference>
<dbReference type="EMBL" id="JACEFO010001735">
    <property type="protein sequence ID" value="KAF8714298.1"/>
    <property type="molecule type" value="Genomic_DNA"/>
</dbReference>
<evidence type="ECO:0008006" key="7">
    <source>
        <dbReference type="Google" id="ProtNLM"/>
    </source>
</evidence>
<comment type="caution">
    <text evidence="5">The sequence shown here is derived from an EMBL/GenBank/DDBJ whole genome shotgun (WGS) entry which is preliminary data.</text>
</comment>
<keyword evidence="4" id="KW-0325">Glycoprotein</keyword>
<organism evidence="5 6">
    <name type="scientific">Digitaria exilis</name>
    <dbReference type="NCBI Taxonomy" id="1010633"/>
    <lineage>
        <taxon>Eukaryota</taxon>
        <taxon>Viridiplantae</taxon>
        <taxon>Streptophyta</taxon>
        <taxon>Embryophyta</taxon>
        <taxon>Tracheophyta</taxon>
        <taxon>Spermatophyta</taxon>
        <taxon>Magnoliopsida</taxon>
        <taxon>Liliopsida</taxon>
        <taxon>Poales</taxon>
        <taxon>Poaceae</taxon>
        <taxon>PACMAD clade</taxon>
        <taxon>Panicoideae</taxon>
        <taxon>Panicodae</taxon>
        <taxon>Paniceae</taxon>
        <taxon>Anthephorinae</taxon>
        <taxon>Digitaria</taxon>
    </lineage>
</organism>
<dbReference type="Gene3D" id="3.40.50.1110">
    <property type="entry name" value="SGNH hydrolase"/>
    <property type="match status" value="2"/>
</dbReference>
<dbReference type="SUPFAM" id="SSF52266">
    <property type="entry name" value="SGNH hydrolase"/>
    <property type="match status" value="1"/>
</dbReference>
<dbReference type="PANTHER" id="PTHR22835">
    <property type="entry name" value="ZINC FINGER FYVE DOMAIN CONTAINING PROTEIN"/>
    <property type="match status" value="1"/>
</dbReference>
<dbReference type="AlphaFoldDB" id="A0A835ET97"/>
<evidence type="ECO:0000256" key="3">
    <source>
        <dbReference type="ARBA" id="ARBA00022801"/>
    </source>
</evidence>
<reference evidence="5" key="1">
    <citation type="submission" date="2020-07" db="EMBL/GenBank/DDBJ databases">
        <title>Genome sequence and genetic diversity analysis of an under-domesticated orphan crop, white fonio (Digitaria exilis).</title>
        <authorList>
            <person name="Bennetzen J.L."/>
            <person name="Chen S."/>
            <person name="Ma X."/>
            <person name="Wang X."/>
            <person name="Yssel A.E.J."/>
            <person name="Chaluvadi S.R."/>
            <person name="Johnson M."/>
            <person name="Gangashetty P."/>
            <person name="Hamidou F."/>
            <person name="Sanogo M.D."/>
            <person name="Zwaenepoel A."/>
            <person name="Wallace J."/>
            <person name="Van De Peer Y."/>
            <person name="Van Deynze A."/>
        </authorList>
    </citation>
    <scope>NUCLEOTIDE SEQUENCE</scope>
    <source>
        <tissue evidence="5">Leaves</tissue>
    </source>
</reference>
<protein>
    <recommendedName>
        <fullName evidence="7">GDSL esterase/lipase</fullName>
    </recommendedName>
</protein>
<evidence type="ECO:0000256" key="1">
    <source>
        <dbReference type="ARBA" id="ARBA00008668"/>
    </source>
</evidence>